<feature type="domain" description="Polysaccharide chain length determinant N-terminal" evidence="8">
    <location>
        <begin position="3"/>
        <end position="92"/>
    </location>
</feature>
<evidence type="ECO:0000256" key="7">
    <source>
        <dbReference type="SAM" id="Phobius"/>
    </source>
</evidence>
<reference evidence="10" key="1">
    <citation type="submission" date="2024-07" db="EMBL/GenBank/DDBJ databases">
        <title>Identification and characteristics of an arsenic-resistant bacterial isolate, which belongs to a novel species.</title>
        <authorList>
            <person name="Juszczyk A."/>
            <person name="Kowalczyk A."/>
            <person name="Was K."/>
            <person name="Kosowicz W."/>
            <person name="Budzyn A."/>
            <person name="Latowski D."/>
        </authorList>
    </citation>
    <scope>NUCLEOTIDE SEQUENCE</scope>
    <source>
        <strain evidence="10">As8PL</strain>
    </source>
</reference>
<protein>
    <submittedName>
        <fullName evidence="10">YveK family protein</fullName>
    </submittedName>
</protein>
<keyword evidence="5 7" id="KW-1133">Transmembrane helix</keyword>
<organism evidence="10">
    <name type="scientific">Alkalihalophilus sp. As8PL</name>
    <dbReference type="NCBI Taxonomy" id="3237103"/>
    <lineage>
        <taxon>Bacteria</taxon>
        <taxon>Bacillati</taxon>
        <taxon>Bacillota</taxon>
        <taxon>Bacilli</taxon>
        <taxon>Bacillales</taxon>
        <taxon>Bacillaceae</taxon>
        <taxon>Alkalihalophilus</taxon>
    </lineage>
</organism>
<evidence type="ECO:0000256" key="6">
    <source>
        <dbReference type="ARBA" id="ARBA00023136"/>
    </source>
</evidence>
<evidence type="ECO:0000259" key="8">
    <source>
        <dbReference type="Pfam" id="PF02706"/>
    </source>
</evidence>
<feature type="domain" description="Tyrosine-protein kinase G-rich" evidence="9">
    <location>
        <begin position="137"/>
        <end position="194"/>
    </location>
</feature>
<comment type="similarity">
    <text evidence="2">Belongs to the CpsC/CapA family.</text>
</comment>
<accession>A0AB39BQ10</accession>
<evidence type="ECO:0000256" key="1">
    <source>
        <dbReference type="ARBA" id="ARBA00004651"/>
    </source>
</evidence>
<evidence type="ECO:0000259" key="9">
    <source>
        <dbReference type="Pfam" id="PF13807"/>
    </source>
</evidence>
<dbReference type="InterPro" id="IPR050445">
    <property type="entry name" value="Bact_polysacc_biosynth/exp"/>
</dbReference>
<dbReference type="AlphaFoldDB" id="A0AB39BQ10"/>
<evidence type="ECO:0000256" key="2">
    <source>
        <dbReference type="ARBA" id="ARBA00006683"/>
    </source>
</evidence>
<dbReference type="PANTHER" id="PTHR32309:SF13">
    <property type="entry name" value="FERRIC ENTEROBACTIN TRANSPORT PROTEIN FEPE"/>
    <property type="match status" value="1"/>
</dbReference>
<evidence type="ECO:0000313" key="10">
    <source>
        <dbReference type="EMBL" id="XDI35603.1"/>
    </source>
</evidence>
<keyword evidence="6 7" id="KW-0472">Membrane</keyword>
<proteinExistence type="inferred from homology"/>
<keyword evidence="4 7" id="KW-0812">Transmembrane</keyword>
<dbReference type="Pfam" id="PF02706">
    <property type="entry name" value="Wzz"/>
    <property type="match status" value="1"/>
</dbReference>
<dbReference type="GO" id="GO:0005886">
    <property type="term" value="C:plasma membrane"/>
    <property type="evidence" value="ECO:0007669"/>
    <property type="project" value="UniProtKB-SubCell"/>
</dbReference>
<dbReference type="InterPro" id="IPR003856">
    <property type="entry name" value="LPS_length_determ_N"/>
</dbReference>
<evidence type="ECO:0000256" key="5">
    <source>
        <dbReference type="ARBA" id="ARBA00022989"/>
    </source>
</evidence>
<feature type="transmembrane region" description="Helical" evidence="7">
    <location>
        <begin position="20"/>
        <end position="40"/>
    </location>
</feature>
<dbReference type="PANTHER" id="PTHR32309">
    <property type="entry name" value="TYROSINE-PROTEIN KINASE"/>
    <property type="match status" value="1"/>
</dbReference>
<dbReference type="Pfam" id="PF13807">
    <property type="entry name" value="GNVR"/>
    <property type="match status" value="1"/>
</dbReference>
<dbReference type="EMBL" id="CP162551">
    <property type="protein sequence ID" value="XDI35603.1"/>
    <property type="molecule type" value="Genomic_DNA"/>
</dbReference>
<sequence length="234" mass="25917">MEETISLKDIYNTLRRRLMLLILVPVIAVVLAGLVSYLVLTPIYQSSTQILVNQTQQDQSFSQNDIRTNVELINTYTVIIKSPTILDKVIAEANLTESFSDLNNKISVSSENNSQVMNIRVEHERPEVAAQIANTIATVFQREIVEIMSVDNVSILSSAQVSDSPSPIKPNPTLNMAIAFVVGLMTAVGIAFLLEFLDTTIKSEEDIESLLELPILGAIPDMNKEIKRDLKKSS</sequence>
<evidence type="ECO:0000256" key="3">
    <source>
        <dbReference type="ARBA" id="ARBA00022475"/>
    </source>
</evidence>
<evidence type="ECO:0000256" key="4">
    <source>
        <dbReference type="ARBA" id="ARBA00022692"/>
    </source>
</evidence>
<comment type="subcellular location">
    <subcellularLocation>
        <location evidence="1">Cell membrane</location>
        <topology evidence="1">Multi-pass membrane protein</topology>
    </subcellularLocation>
</comment>
<dbReference type="GO" id="GO:0004713">
    <property type="term" value="F:protein tyrosine kinase activity"/>
    <property type="evidence" value="ECO:0007669"/>
    <property type="project" value="TreeGrafter"/>
</dbReference>
<keyword evidence="3" id="KW-1003">Cell membrane</keyword>
<gene>
    <name evidence="10" type="ORF">AB3N04_12860</name>
</gene>
<dbReference type="RefSeq" id="WP_368503146.1">
    <property type="nucleotide sequence ID" value="NZ_CP162551.1"/>
</dbReference>
<name>A0AB39BQ10_9BACI</name>
<feature type="transmembrane region" description="Helical" evidence="7">
    <location>
        <begin position="174"/>
        <end position="194"/>
    </location>
</feature>
<dbReference type="InterPro" id="IPR032807">
    <property type="entry name" value="GNVR"/>
</dbReference>